<dbReference type="InterPro" id="IPR006279">
    <property type="entry name" value="SoxD"/>
</dbReference>
<dbReference type="GO" id="GO:0008115">
    <property type="term" value="F:sarcosine oxidase activity"/>
    <property type="evidence" value="ECO:0007669"/>
    <property type="project" value="InterPro"/>
</dbReference>
<dbReference type="OrthoDB" id="7159274at2"/>
<reference evidence="1 2" key="1">
    <citation type="submission" date="2016-10" db="EMBL/GenBank/DDBJ databases">
        <authorList>
            <person name="de Groot N.N."/>
        </authorList>
    </citation>
    <scope>NUCLEOTIDE SEQUENCE [LARGE SCALE GENOMIC DNA]</scope>
    <source>
        <strain evidence="1 2">CGMCC 1.6291</strain>
    </source>
</reference>
<dbReference type="STRING" id="406100.SAMN04488052_102361"/>
<keyword evidence="2" id="KW-1185">Reference proteome</keyword>
<proteinExistence type="predicted"/>
<dbReference type="RefSeq" id="WP_091641113.1">
    <property type="nucleotide sequence ID" value="NZ_FOEG01000002.1"/>
</dbReference>
<evidence type="ECO:0000313" key="2">
    <source>
        <dbReference type="Proteomes" id="UP000199657"/>
    </source>
</evidence>
<dbReference type="Gene3D" id="3.30.2270.10">
    <property type="entry name" value="Folate-binding superfamily"/>
    <property type="match status" value="1"/>
</dbReference>
<dbReference type="AlphaFoldDB" id="A0A1H8RZW6"/>
<organism evidence="1 2">
    <name type="scientific">Aquisalimonas asiatica</name>
    <dbReference type="NCBI Taxonomy" id="406100"/>
    <lineage>
        <taxon>Bacteria</taxon>
        <taxon>Pseudomonadati</taxon>
        <taxon>Pseudomonadota</taxon>
        <taxon>Gammaproteobacteria</taxon>
        <taxon>Chromatiales</taxon>
        <taxon>Ectothiorhodospiraceae</taxon>
        <taxon>Aquisalimonas</taxon>
    </lineage>
</organism>
<dbReference type="EMBL" id="FOEG01000002">
    <property type="protein sequence ID" value="SEO71744.1"/>
    <property type="molecule type" value="Genomic_DNA"/>
</dbReference>
<dbReference type="Proteomes" id="UP000199657">
    <property type="component" value="Unassembled WGS sequence"/>
</dbReference>
<dbReference type="Pfam" id="PF04267">
    <property type="entry name" value="SoxD"/>
    <property type="match status" value="1"/>
</dbReference>
<evidence type="ECO:0000313" key="1">
    <source>
        <dbReference type="EMBL" id="SEO71744.1"/>
    </source>
</evidence>
<protein>
    <submittedName>
        <fullName evidence="1">Sarcosine oxidase subunit delta</fullName>
    </submittedName>
</protein>
<gene>
    <name evidence="1" type="ORF">SAMN04488052_102361</name>
</gene>
<name>A0A1H8RZW6_9GAMM</name>
<sequence length="90" mass="10231">MKVIDCPVIGPRPLSEFVYGGEVRRPPMGDVALAAVADHAFNRSGAPTLLREWWFHRPTSRWFVLERDTVSDRVERVVPPEEVAYAIPML</sequence>
<dbReference type="InterPro" id="IPR038561">
    <property type="entry name" value="SoxD_sf"/>
</dbReference>
<accession>A0A1H8RZW6</accession>
<dbReference type="GO" id="GO:0046653">
    <property type="term" value="P:tetrahydrofolate metabolic process"/>
    <property type="evidence" value="ECO:0007669"/>
    <property type="project" value="InterPro"/>
</dbReference>